<gene>
    <name evidence="1" type="ORF">ACFOJE_21195</name>
</gene>
<evidence type="ECO:0000313" key="2">
    <source>
        <dbReference type="Proteomes" id="UP001595457"/>
    </source>
</evidence>
<name>A0ABV7B1U5_9GAMM</name>
<comment type="caution">
    <text evidence="1">The sequence shown here is derived from an EMBL/GenBank/DDBJ whole genome shotgun (WGS) entry which is preliminary data.</text>
</comment>
<proteinExistence type="predicted"/>
<organism evidence="1 2">
    <name type="scientific">Azotobacter bryophylli</name>
    <dbReference type="NCBI Taxonomy" id="1986537"/>
    <lineage>
        <taxon>Bacteria</taxon>
        <taxon>Pseudomonadati</taxon>
        <taxon>Pseudomonadota</taxon>
        <taxon>Gammaproteobacteria</taxon>
        <taxon>Pseudomonadales</taxon>
        <taxon>Pseudomonadaceae</taxon>
        <taxon>Azotobacter</taxon>
    </lineage>
</organism>
<dbReference type="RefSeq" id="WP_377816987.1">
    <property type="nucleotide sequence ID" value="NZ_JBHRSJ010000036.1"/>
</dbReference>
<keyword evidence="2" id="KW-1185">Reference proteome</keyword>
<sequence length="107" mass="11209">MAASFNVMTAALDAAVMAALNDGLADYLDAAGNPVASDVTVIVDRNLERAGADGMFISIPLAITWRKVELSTAISGGVFTLGTERYLVEGIVSDDGYMITASCMETR</sequence>
<evidence type="ECO:0000313" key="1">
    <source>
        <dbReference type="EMBL" id="MFC2974712.1"/>
    </source>
</evidence>
<accession>A0ABV7B1U5</accession>
<dbReference type="EMBL" id="JBHRSJ010000036">
    <property type="protein sequence ID" value="MFC2974712.1"/>
    <property type="molecule type" value="Genomic_DNA"/>
</dbReference>
<reference evidence="2" key="1">
    <citation type="journal article" date="2019" name="Int. J. Syst. Evol. Microbiol.">
        <title>The Global Catalogue of Microorganisms (GCM) 10K type strain sequencing project: providing services to taxonomists for standard genome sequencing and annotation.</title>
        <authorList>
            <consortium name="The Broad Institute Genomics Platform"/>
            <consortium name="The Broad Institute Genome Sequencing Center for Infectious Disease"/>
            <person name="Wu L."/>
            <person name="Ma J."/>
        </authorList>
    </citation>
    <scope>NUCLEOTIDE SEQUENCE [LARGE SCALE GENOMIC DNA]</scope>
    <source>
        <strain evidence="2">KCTC 62195</strain>
    </source>
</reference>
<protein>
    <submittedName>
        <fullName evidence="1">Uncharacterized protein</fullName>
    </submittedName>
</protein>
<dbReference type="Proteomes" id="UP001595457">
    <property type="component" value="Unassembled WGS sequence"/>
</dbReference>